<feature type="domain" description="Disease resistance protein At4g27190-like leucine-rich repeats" evidence="9">
    <location>
        <begin position="1052"/>
        <end position="1155"/>
    </location>
</feature>
<evidence type="ECO:0000256" key="2">
    <source>
        <dbReference type="ARBA" id="ARBA00022614"/>
    </source>
</evidence>
<dbReference type="EMBL" id="CM001219">
    <property type="protein sequence ID" value="AES70434.1"/>
    <property type="molecule type" value="Genomic_DNA"/>
</dbReference>
<sequence length="1165" mass="132848">MAENVISIVAKLAECLAECLVKPVIREGKYFLCVNKVIRDLENEREDLISERDNLLCRVKQAKERTEIIEKPVEKWLDEVKSLLEEVEALKQRMRTNTRCFQRDFPTWRRYRLSKQMVKKAQAMERLKGKSNIQPFSHLAPLPGIQYQYSSENFTCFQSTKVAYNQLLELLRDDCIHMIGVYGMGGCGKTTLATEVGKKAEESNMFDKVILITVSQTPNVRKIQGKMAALLNLKLSEEDEDERAQLDDLWKKFNLTSIGIRIDSVNKGAWKILVTTRNRQVCTSMNCQKIINLGLLSENESWTLFQKHADITDEFSKSLGGVPHELCNKCKGLPLAIVTVASSLKGKHKSEWDVALYKLRNSAEFDDHDEGVRDALSCLELSYTYLQNKEAELLFLMCSMFPEDYNISIEDLIIYAIGLGVGGRHPLKISRILIQVAIDKLVESCLLMPAEDMECVKMHDLVREVALWIAKRSEDRKILVNVDKPLNTLAGDDSIQNYFAVSSWWENENPIIGPLQAAKVQMLLLHINTSISQSSFVLSNLTFEGIDGLKVFSLTNDSYHDVLFFSLPPSVQFLTNVRTLRLNGLKLDDISFVAKLTMLEVLLLRRCKFNELPYEMGNLTRLKLLDLSGSDIFEKTYNGALRRCSQLEVFYFTGASADELVAEMVVDVAALSNLQCFSIHDFQLPRYFIKWTRSLCLHNFNICKLKESKGNILQKAESVAFQCLHGGCKNIIPDMVEVVGGMNDLTSLWLETCEEIECIFDITSNAKIDDLIPKFVELELIDMDNLTGLCQGPPLQVLCFFQKLEKLVIQRCIKIHITFPRECNLQNLKILILFSCKSGEVLFPTSVAQSLQKLEELRIRECRELKLIIAASGREHDGCNTREDIVPDQMNSHFLMPSLRRVMISDCPLLKSIFPFCYVEGLSRLQSIYIIGVPELKYIFGECDHEHHSSHKYHNHIMLPQLKNLPLKLDLELYDLPQLNSISWLGPTTPRQTQSLQCLKHLQVLRCENLKSLFSMEESRSLPELMSIEIGDCQELQHIVLANEELALLPNAEVYFPKLTDVVVGGCNKLKSLFPVSMRKMLPKLSSLEIRNSDQIEEVFKHDGGDRTIDEMEVILPNLTEIRLYCLPNFFDICQGYKLQAVKLGRLEIDECPKVSQSLNAIQVT</sequence>
<dbReference type="InterPro" id="IPR002182">
    <property type="entry name" value="NB-ARC"/>
</dbReference>
<dbReference type="InterPro" id="IPR027417">
    <property type="entry name" value="P-loop_NTPase"/>
</dbReference>
<dbReference type="Gene3D" id="3.80.10.10">
    <property type="entry name" value="Ribonuclease Inhibitor"/>
    <property type="match status" value="2"/>
</dbReference>
<keyword evidence="2" id="KW-0433">Leucine-rich repeat</keyword>
<dbReference type="GO" id="GO:0006952">
    <property type="term" value="P:defense response"/>
    <property type="evidence" value="ECO:0007669"/>
    <property type="project" value="UniProtKB-KW"/>
</dbReference>
<evidence type="ECO:0000259" key="9">
    <source>
        <dbReference type="Pfam" id="PF23247"/>
    </source>
</evidence>
<proteinExistence type="inferred from homology"/>
<dbReference type="InterPro" id="IPR057135">
    <property type="entry name" value="At4g27190-like_LRR"/>
</dbReference>
<reference evidence="11" key="3">
    <citation type="submission" date="2015-04" db="UniProtKB">
        <authorList>
            <consortium name="EnsemblPlants"/>
        </authorList>
    </citation>
    <scope>IDENTIFICATION</scope>
    <source>
        <strain evidence="11">cv. Jemalong A17</strain>
    </source>
</reference>
<evidence type="ECO:0000259" key="8">
    <source>
        <dbReference type="Pfam" id="PF00931"/>
    </source>
</evidence>
<protein>
    <submittedName>
        <fullName evidence="10">NB-ARC domain disease resistance protein</fullName>
    </submittedName>
</protein>
<dbReference type="OMA" id="TIDEMEV"/>
<keyword evidence="4" id="KW-0547">Nucleotide-binding</keyword>
<dbReference type="HOGENOM" id="CLU_000427_3_1_1"/>
<dbReference type="PaxDb" id="3880-AES70434"/>
<evidence type="ECO:0000256" key="6">
    <source>
        <dbReference type="ARBA" id="ARBA00022840"/>
    </source>
</evidence>
<evidence type="ECO:0000313" key="10">
    <source>
        <dbReference type="EMBL" id="AES70434.1"/>
    </source>
</evidence>
<dbReference type="SUPFAM" id="SSF52540">
    <property type="entry name" value="P-loop containing nucleoside triphosphate hydrolases"/>
    <property type="match status" value="1"/>
</dbReference>
<evidence type="ECO:0000313" key="11">
    <source>
        <dbReference type="EnsemblPlants" id="AES70434"/>
    </source>
</evidence>
<dbReference type="Gene3D" id="3.40.50.300">
    <property type="entry name" value="P-loop containing nucleotide triphosphate hydrolases"/>
    <property type="match status" value="1"/>
</dbReference>
<name>G7J037_MEDTR</name>
<evidence type="ECO:0000256" key="3">
    <source>
        <dbReference type="ARBA" id="ARBA00022737"/>
    </source>
</evidence>
<dbReference type="PANTHER" id="PTHR33463">
    <property type="entry name" value="NB-ARC DOMAIN-CONTAINING PROTEIN-RELATED"/>
    <property type="match status" value="1"/>
</dbReference>
<feature type="coiled-coil region" evidence="7">
    <location>
        <begin position="38"/>
        <end position="97"/>
    </location>
</feature>
<dbReference type="InterPro" id="IPR050905">
    <property type="entry name" value="Plant_NBS-LRR"/>
</dbReference>
<keyword evidence="12" id="KW-1185">Reference proteome</keyword>
<dbReference type="GO" id="GO:0005524">
    <property type="term" value="F:ATP binding"/>
    <property type="evidence" value="ECO:0007669"/>
    <property type="project" value="UniProtKB-KW"/>
</dbReference>
<evidence type="ECO:0000256" key="1">
    <source>
        <dbReference type="ARBA" id="ARBA00008894"/>
    </source>
</evidence>
<dbReference type="AlphaFoldDB" id="G7J037"/>
<feature type="domain" description="Disease resistance protein At4g27190-like leucine-rich repeats" evidence="9">
    <location>
        <begin position="883"/>
        <end position="1034"/>
    </location>
</feature>
<dbReference type="EnsemblPlants" id="AES70434">
    <property type="protein sequence ID" value="AES70434"/>
    <property type="gene ID" value="MTR_3g055210"/>
</dbReference>
<dbReference type="GO" id="GO:0043531">
    <property type="term" value="F:ADP binding"/>
    <property type="evidence" value="ECO:0007669"/>
    <property type="project" value="InterPro"/>
</dbReference>
<keyword evidence="7" id="KW-0175">Coiled coil</keyword>
<evidence type="ECO:0000256" key="7">
    <source>
        <dbReference type="SAM" id="Coils"/>
    </source>
</evidence>
<organism evidence="10 12">
    <name type="scientific">Medicago truncatula</name>
    <name type="common">Barrel medic</name>
    <name type="synonym">Medicago tribuloides</name>
    <dbReference type="NCBI Taxonomy" id="3880"/>
    <lineage>
        <taxon>Eukaryota</taxon>
        <taxon>Viridiplantae</taxon>
        <taxon>Streptophyta</taxon>
        <taxon>Embryophyta</taxon>
        <taxon>Tracheophyta</taxon>
        <taxon>Spermatophyta</taxon>
        <taxon>Magnoliopsida</taxon>
        <taxon>eudicotyledons</taxon>
        <taxon>Gunneridae</taxon>
        <taxon>Pentapetalae</taxon>
        <taxon>rosids</taxon>
        <taxon>fabids</taxon>
        <taxon>Fabales</taxon>
        <taxon>Fabaceae</taxon>
        <taxon>Papilionoideae</taxon>
        <taxon>50 kb inversion clade</taxon>
        <taxon>NPAAA clade</taxon>
        <taxon>Hologalegina</taxon>
        <taxon>IRL clade</taxon>
        <taxon>Trifolieae</taxon>
        <taxon>Medicago</taxon>
    </lineage>
</organism>
<keyword evidence="5" id="KW-0611">Plant defense</keyword>
<dbReference type="Gene3D" id="1.10.10.10">
    <property type="entry name" value="Winged helix-like DNA-binding domain superfamily/Winged helix DNA-binding domain"/>
    <property type="match status" value="1"/>
</dbReference>
<gene>
    <name evidence="10" type="ordered locus">MTR_3g055210</name>
</gene>
<dbReference type="Gene3D" id="1.10.8.430">
    <property type="entry name" value="Helical domain of apoptotic protease-activating factors"/>
    <property type="match status" value="1"/>
</dbReference>
<dbReference type="Pfam" id="PF23247">
    <property type="entry name" value="LRR_RPS2"/>
    <property type="match status" value="4"/>
</dbReference>
<evidence type="ECO:0000313" key="12">
    <source>
        <dbReference type="Proteomes" id="UP000002051"/>
    </source>
</evidence>
<dbReference type="eggNOG" id="KOG4658">
    <property type="taxonomic scope" value="Eukaryota"/>
</dbReference>
<dbReference type="SUPFAM" id="SSF52058">
    <property type="entry name" value="L domain-like"/>
    <property type="match status" value="2"/>
</dbReference>
<reference evidence="10 12" key="2">
    <citation type="journal article" date="2014" name="BMC Genomics">
        <title>An improved genome release (version Mt4.0) for the model legume Medicago truncatula.</title>
        <authorList>
            <person name="Tang H."/>
            <person name="Krishnakumar V."/>
            <person name="Bidwell S."/>
            <person name="Rosen B."/>
            <person name="Chan A."/>
            <person name="Zhou S."/>
            <person name="Gentzbittel L."/>
            <person name="Childs K.L."/>
            <person name="Yandell M."/>
            <person name="Gundlach H."/>
            <person name="Mayer K.F."/>
            <person name="Schwartz D.C."/>
            <person name="Town C.D."/>
        </authorList>
    </citation>
    <scope>GENOME REANNOTATION</scope>
    <source>
        <strain evidence="11 12">cv. Jemalong A17</strain>
    </source>
</reference>
<dbReference type="PRINTS" id="PR00364">
    <property type="entry name" value="DISEASERSIST"/>
</dbReference>
<dbReference type="Proteomes" id="UP000002051">
    <property type="component" value="Chromosome 3"/>
</dbReference>
<dbReference type="InterPro" id="IPR032675">
    <property type="entry name" value="LRR_dom_sf"/>
</dbReference>
<dbReference type="PANTHER" id="PTHR33463:SF183">
    <property type="entry name" value="NB-ARC DOMAIN DISEASE RESISTANCE PROTEIN"/>
    <property type="match status" value="1"/>
</dbReference>
<dbReference type="InterPro" id="IPR036388">
    <property type="entry name" value="WH-like_DNA-bd_sf"/>
</dbReference>
<evidence type="ECO:0000256" key="4">
    <source>
        <dbReference type="ARBA" id="ARBA00022741"/>
    </source>
</evidence>
<reference evidence="10 12" key="1">
    <citation type="journal article" date="2011" name="Nature">
        <title>The Medicago genome provides insight into the evolution of rhizobial symbioses.</title>
        <authorList>
            <person name="Young N.D."/>
            <person name="Debelle F."/>
            <person name="Oldroyd G.E."/>
            <person name="Geurts R."/>
            <person name="Cannon S.B."/>
            <person name="Udvardi M.K."/>
            <person name="Benedito V.A."/>
            <person name="Mayer K.F."/>
            <person name="Gouzy J."/>
            <person name="Schoof H."/>
            <person name="Van de Peer Y."/>
            <person name="Proost S."/>
            <person name="Cook D.R."/>
            <person name="Meyers B.C."/>
            <person name="Spannagl M."/>
            <person name="Cheung F."/>
            <person name="De Mita S."/>
            <person name="Krishnakumar V."/>
            <person name="Gundlach H."/>
            <person name="Zhou S."/>
            <person name="Mudge J."/>
            <person name="Bharti A.K."/>
            <person name="Murray J.D."/>
            <person name="Naoumkina M.A."/>
            <person name="Rosen B."/>
            <person name="Silverstein K.A."/>
            <person name="Tang H."/>
            <person name="Rombauts S."/>
            <person name="Zhao P.X."/>
            <person name="Zhou P."/>
            <person name="Barbe V."/>
            <person name="Bardou P."/>
            <person name="Bechner M."/>
            <person name="Bellec A."/>
            <person name="Berger A."/>
            <person name="Berges H."/>
            <person name="Bidwell S."/>
            <person name="Bisseling T."/>
            <person name="Choisne N."/>
            <person name="Couloux A."/>
            <person name="Denny R."/>
            <person name="Deshpande S."/>
            <person name="Dai X."/>
            <person name="Doyle J.J."/>
            <person name="Dudez A.M."/>
            <person name="Farmer A.D."/>
            <person name="Fouteau S."/>
            <person name="Franken C."/>
            <person name="Gibelin C."/>
            <person name="Gish J."/>
            <person name="Goldstein S."/>
            <person name="Gonzalez A.J."/>
            <person name="Green P.J."/>
            <person name="Hallab A."/>
            <person name="Hartog M."/>
            <person name="Hua A."/>
            <person name="Humphray S.J."/>
            <person name="Jeong D.H."/>
            <person name="Jing Y."/>
            <person name="Jocker A."/>
            <person name="Kenton S.M."/>
            <person name="Kim D.J."/>
            <person name="Klee K."/>
            <person name="Lai H."/>
            <person name="Lang C."/>
            <person name="Lin S."/>
            <person name="Macmil S.L."/>
            <person name="Magdelenat G."/>
            <person name="Matthews L."/>
            <person name="McCorrison J."/>
            <person name="Monaghan E.L."/>
            <person name="Mun J.H."/>
            <person name="Najar F.Z."/>
            <person name="Nicholson C."/>
            <person name="Noirot C."/>
            <person name="O'Bleness M."/>
            <person name="Paule C.R."/>
            <person name="Poulain J."/>
            <person name="Prion F."/>
            <person name="Qin B."/>
            <person name="Qu C."/>
            <person name="Retzel E.F."/>
            <person name="Riddle C."/>
            <person name="Sallet E."/>
            <person name="Samain S."/>
            <person name="Samson N."/>
            <person name="Sanders I."/>
            <person name="Saurat O."/>
            <person name="Scarpelli C."/>
            <person name="Schiex T."/>
            <person name="Segurens B."/>
            <person name="Severin A.J."/>
            <person name="Sherrier D.J."/>
            <person name="Shi R."/>
            <person name="Sims S."/>
            <person name="Singer S.R."/>
            <person name="Sinharoy S."/>
            <person name="Sterck L."/>
            <person name="Viollet A."/>
            <person name="Wang B.B."/>
            <person name="Wang K."/>
            <person name="Wang M."/>
            <person name="Wang X."/>
            <person name="Warfsmann J."/>
            <person name="Weissenbach J."/>
            <person name="White D.D."/>
            <person name="White J.D."/>
            <person name="Wiley G.B."/>
            <person name="Wincker P."/>
            <person name="Xing Y."/>
            <person name="Yang L."/>
            <person name="Yao Z."/>
            <person name="Ying F."/>
            <person name="Zhai J."/>
            <person name="Zhou L."/>
            <person name="Zuber A."/>
            <person name="Denarie J."/>
            <person name="Dixon R.A."/>
            <person name="May G.D."/>
            <person name="Schwartz D.C."/>
            <person name="Rogers J."/>
            <person name="Quetier F."/>
            <person name="Town C.D."/>
            <person name="Roe B.A."/>
        </authorList>
    </citation>
    <scope>NUCLEOTIDE SEQUENCE [LARGE SCALE GENOMIC DNA]</scope>
    <source>
        <strain evidence="10">A17</strain>
        <strain evidence="11 12">cv. Jemalong A17</strain>
    </source>
</reference>
<dbReference type="InterPro" id="IPR042197">
    <property type="entry name" value="Apaf_helical"/>
</dbReference>
<feature type="domain" description="Disease resistance protein At4g27190-like leucine-rich repeats" evidence="9">
    <location>
        <begin position="736"/>
        <end position="823"/>
    </location>
</feature>
<keyword evidence="3" id="KW-0677">Repeat</keyword>
<dbReference type="Pfam" id="PF00931">
    <property type="entry name" value="NB-ARC"/>
    <property type="match status" value="2"/>
</dbReference>
<feature type="domain" description="NB-ARC" evidence="8">
    <location>
        <begin position="167"/>
        <end position="242"/>
    </location>
</feature>
<comment type="similarity">
    <text evidence="1">Belongs to the disease resistance NB-LRR family.</text>
</comment>
<feature type="domain" description="Disease resistance protein At4g27190-like leucine-rich repeats" evidence="9">
    <location>
        <begin position="825"/>
        <end position="873"/>
    </location>
</feature>
<accession>G7J037</accession>
<feature type="domain" description="NB-ARC" evidence="8">
    <location>
        <begin position="246"/>
        <end position="309"/>
    </location>
</feature>
<evidence type="ECO:0000256" key="5">
    <source>
        <dbReference type="ARBA" id="ARBA00022821"/>
    </source>
</evidence>
<keyword evidence="6" id="KW-0067">ATP-binding</keyword>